<evidence type="ECO:0000256" key="7">
    <source>
        <dbReference type="ARBA" id="ARBA00022840"/>
    </source>
</evidence>
<keyword evidence="7 16" id="KW-0067">ATP-binding</keyword>
<comment type="caution">
    <text evidence="18">The sequence shown here is derived from an EMBL/GenBank/DDBJ whole genome shotgun (WGS) entry which is preliminary data.</text>
</comment>
<evidence type="ECO:0000256" key="10">
    <source>
        <dbReference type="ARBA" id="ARBA00022946"/>
    </source>
</evidence>
<evidence type="ECO:0000256" key="9">
    <source>
        <dbReference type="ARBA" id="ARBA00022917"/>
    </source>
</evidence>
<dbReference type="GO" id="GO:0005524">
    <property type="term" value="F:ATP binding"/>
    <property type="evidence" value="ECO:0007669"/>
    <property type="project" value="UniProtKB-KW"/>
</dbReference>
<keyword evidence="12 16" id="KW-0030">Aminoacyl-tRNA synthetase</keyword>
<dbReference type="PANTHER" id="PTHR11766:SF0">
    <property type="entry name" value="TYROSINE--TRNA LIGASE, MITOCHONDRIAL"/>
    <property type="match status" value="1"/>
</dbReference>
<keyword evidence="10" id="KW-0809">Transit peptide</keyword>
<dbReference type="PROSITE" id="PS00178">
    <property type="entry name" value="AA_TRNA_LIGASE_I"/>
    <property type="match status" value="1"/>
</dbReference>
<dbReference type="GO" id="GO:0003723">
    <property type="term" value="F:RNA binding"/>
    <property type="evidence" value="ECO:0007669"/>
    <property type="project" value="UniProtKB-KW"/>
</dbReference>
<dbReference type="AlphaFoldDB" id="A0AAN8YSV4"/>
<dbReference type="PROSITE" id="PS50889">
    <property type="entry name" value="S4"/>
    <property type="match status" value="1"/>
</dbReference>
<dbReference type="InterPro" id="IPR024088">
    <property type="entry name" value="Tyr-tRNA-ligase_bac-type"/>
</dbReference>
<dbReference type="Gene3D" id="3.10.290.10">
    <property type="entry name" value="RNA-binding S4 domain"/>
    <property type="match status" value="1"/>
</dbReference>
<dbReference type="InterPro" id="IPR024107">
    <property type="entry name" value="Tyr-tRNA-ligase_bac_1"/>
</dbReference>
<dbReference type="EMBL" id="JBAMMX010000028">
    <property type="protein sequence ID" value="KAK6911415.1"/>
    <property type="molecule type" value="Genomic_DNA"/>
</dbReference>
<evidence type="ECO:0000256" key="2">
    <source>
        <dbReference type="ARBA" id="ARBA00004173"/>
    </source>
</evidence>
<dbReference type="GO" id="GO:0006437">
    <property type="term" value="P:tyrosyl-tRNA aminoacylation"/>
    <property type="evidence" value="ECO:0007669"/>
    <property type="project" value="InterPro"/>
</dbReference>
<evidence type="ECO:0000256" key="3">
    <source>
        <dbReference type="ARBA" id="ARBA00005594"/>
    </source>
</evidence>
<keyword evidence="5 16" id="KW-0436">Ligase</keyword>
<evidence type="ECO:0000256" key="1">
    <source>
        <dbReference type="ARBA" id="ARBA00002025"/>
    </source>
</evidence>
<dbReference type="CDD" id="cd00165">
    <property type="entry name" value="S4"/>
    <property type="match status" value="1"/>
</dbReference>
<evidence type="ECO:0000256" key="13">
    <source>
        <dbReference type="ARBA" id="ARBA00033323"/>
    </source>
</evidence>
<evidence type="ECO:0000256" key="8">
    <source>
        <dbReference type="ARBA" id="ARBA00022884"/>
    </source>
</evidence>
<dbReference type="SUPFAM" id="SSF55174">
    <property type="entry name" value="Alpha-L RNA-binding motif"/>
    <property type="match status" value="1"/>
</dbReference>
<dbReference type="InterPro" id="IPR002942">
    <property type="entry name" value="S4_RNA-bd"/>
</dbReference>
<evidence type="ECO:0000256" key="16">
    <source>
        <dbReference type="RuleBase" id="RU361234"/>
    </source>
</evidence>
<dbReference type="GO" id="GO:0048608">
    <property type="term" value="P:reproductive structure development"/>
    <property type="evidence" value="ECO:0007669"/>
    <property type="project" value="UniProtKB-ARBA"/>
</dbReference>
<evidence type="ECO:0000256" key="12">
    <source>
        <dbReference type="ARBA" id="ARBA00023146"/>
    </source>
</evidence>
<dbReference type="SUPFAM" id="SSF52374">
    <property type="entry name" value="Nucleotidylyl transferase"/>
    <property type="match status" value="1"/>
</dbReference>
<evidence type="ECO:0000256" key="11">
    <source>
        <dbReference type="ARBA" id="ARBA00023128"/>
    </source>
</evidence>
<evidence type="ECO:0000256" key="4">
    <source>
        <dbReference type="ARBA" id="ARBA00013160"/>
    </source>
</evidence>
<dbReference type="PANTHER" id="PTHR11766">
    <property type="entry name" value="TYROSYL-TRNA SYNTHETASE"/>
    <property type="match status" value="1"/>
</dbReference>
<dbReference type="Pfam" id="PF00579">
    <property type="entry name" value="tRNA-synt_1b"/>
    <property type="match status" value="1"/>
</dbReference>
<keyword evidence="6 16" id="KW-0547">Nucleotide-binding</keyword>
<comment type="similarity">
    <text evidence="3 16">Belongs to the class-I aminoacyl-tRNA synthetase family.</text>
</comment>
<comment type="subcellular location">
    <subcellularLocation>
        <location evidence="2">Mitochondrion</location>
    </subcellularLocation>
</comment>
<keyword evidence="19" id="KW-1185">Reference proteome</keyword>
<dbReference type="Gene3D" id="1.10.240.10">
    <property type="entry name" value="Tyrosyl-Transfer RNA Synthetase"/>
    <property type="match status" value="1"/>
</dbReference>
<name>A0AAN8YSV4_9MAGN</name>
<dbReference type="GO" id="GO:0005739">
    <property type="term" value="C:mitochondrion"/>
    <property type="evidence" value="ECO:0007669"/>
    <property type="project" value="UniProtKB-SubCell"/>
</dbReference>
<comment type="function">
    <text evidence="1">Catalyzes the attachment of tyrosine to tRNA(Tyr) in a two-step reaction: tyrosine is first activated by ATP to form Tyr-AMP and then transferred to the acceptor end of tRNA(Tyr).</text>
</comment>
<dbReference type="GO" id="GO:0009791">
    <property type="term" value="P:post-embryonic development"/>
    <property type="evidence" value="ECO:0007669"/>
    <property type="project" value="UniProtKB-ARBA"/>
</dbReference>
<dbReference type="FunFam" id="1.10.240.10:FF:000001">
    <property type="entry name" value="Tyrosine--tRNA ligase"/>
    <property type="match status" value="1"/>
</dbReference>
<dbReference type="InterPro" id="IPR054608">
    <property type="entry name" value="SYY-like_C"/>
</dbReference>
<dbReference type="InterPro" id="IPR036986">
    <property type="entry name" value="S4_RNA-bd_sf"/>
</dbReference>
<dbReference type="CDD" id="cd00805">
    <property type="entry name" value="TyrRS_core"/>
    <property type="match status" value="1"/>
</dbReference>
<proteinExistence type="inferred from homology"/>
<feature type="domain" description="RNA-binding S4" evidence="17">
    <location>
        <begin position="435"/>
        <end position="492"/>
    </location>
</feature>
<dbReference type="HAMAP" id="MF_02006">
    <property type="entry name" value="Tyr_tRNA_synth_type1"/>
    <property type="match status" value="1"/>
</dbReference>
<dbReference type="Pfam" id="PF22421">
    <property type="entry name" value="SYY_C-terminal"/>
    <property type="match status" value="1"/>
</dbReference>
<dbReference type="InterPro" id="IPR002305">
    <property type="entry name" value="aa-tRNA-synth_Ic"/>
</dbReference>
<keyword evidence="8 15" id="KW-0694">RNA-binding</keyword>
<dbReference type="InterPro" id="IPR001412">
    <property type="entry name" value="aa-tRNA-synth_I_CS"/>
</dbReference>
<keyword evidence="11" id="KW-0496">Mitochondrion</keyword>
<gene>
    <name evidence="18" type="ORF">RJ641_023508</name>
</gene>
<comment type="catalytic activity">
    <reaction evidence="14 16">
        <text>tRNA(Tyr) + L-tyrosine + ATP = L-tyrosyl-tRNA(Tyr) + AMP + diphosphate + H(+)</text>
        <dbReference type="Rhea" id="RHEA:10220"/>
        <dbReference type="Rhea" id="RHEA-COMP:9706"/>
        <dbReference type="Rhea" id="RHEA-COMP:9707"/>
        <dbReference type="ChEBI" id="CHEBI:15378"/>
        <dbReference type="ChEBI" id="CHEBI:30616"/>
        <dbReference type="ChEBI" id="CHEBI:33019"/>
        <dbReference type="ChEBI" id="CHEBI:58315"/>
        <dbReference type="ChEBI" id="CHEBI:78442"/>
        <dbReference type="ChEBI" id="CHEBI:78536"/>
        <dbReference type="ChEBI" id="CHEBI:456215"/>
        <dbReference type="EC" id="6.1.1.1"/>
    </reaction>
</comment>
<dbReference type="SMART" id="SM00363">
    <property type="entry name" value="S4"/>
    <property type="match status" value="1"/>
</dbReference>
<dbReference type="EC" id="6.1.1.1" evidence="4 16"/>
<dbReference type="PRINTS" id="PR01040">
    <property type="entry name" value="TRNASYNTHTYR"/>
</dbReference>
<protein>
    <recommendedName>
        <fullName evidence="4 16">Tyrosine--tRNA ligase</fullName>
        <ecNumber evidence="4 16">6.1.1.1</ecNumber>
    </recommendedName>
    <alternativeName>
        <fullName evidence="13 16">Tyrosyl-tRNA synthetase</fullName>
    </alternativeName>
</protein>
<evidence type="ECO:0000259" key="17">
    <source>
        <dbReference type="SMART" id="SM00363"/>
    </source>
</evidence>
<dbReference type="FunFam" id="3.40.50.620:FF:000158">
    <property type="entry name" value="Tyrosine--tRNA ligase"/>
    <property type="match status" value="1"/>
</dbReference>
<organism evidence="18 19">
    <name type="scientific">Dillenia turbinata</name>
    <dbReference type="NCBI Taxonomy" id="194707"/>
    <lineage>
        <taxon>Eukaryota</taxon>
        <taxon>Viridiplantae</taxon>
        <taxon>Streptophyta</taxon>
        <taxon>Embryophyta</taxon>
        <taxon>Tracheophyta</taxon>
        <taxon>Spermatophyta</taxon>
        <taxon>Magnoliopsida</taxon>
        <taxon>eudicotyledons</taxon>
        <taxon>Gunneridae</taxon>
        <taxon>Pentapetalae</taxon>
        <taxon>Dilleniales</taxon>
        <taxon>Dilleniaceae</taxon>
        <taxon>Dillenia</taxon>
    </lineage>
</organism>
<dbReference type="InterPro" id="IPR014729">
    <property type="entry name" value="Rossmann-like_a/b/a_fold"/>
</dbReference>
<evidence type="ECO:0000256" key="14">
    <source>
        <dbReference type="ARBA" id="ARBA00048248"/>
    </source>
</evidence>
<evidence type="ECO:0000256" key="5">
    <source>
        <dbReference type="ARBA" id="ARBA00022598"/>
    </source>
</evidence>
<sequence length="501" mass="55603">MVTMATTISIASKTLIHHNKKLFFFVPSNPKLTSSLFLCSKPFKTSVFFSTSAATEPTQTHVKEQSFHSQNIVDVLEQRGLVESITNNDALRSASSNPRLNPLRVYCGFDPTAESLHLGNLLGLIVLSWFQKCGHKAVALIGGATGRVGDPSGKSSERPELNIETLENNILGITGIIGRILGQSSNLNRGDDSYVILNNYDWWKEVSLLDFLKDVGRYARVGTMMSKESVKKRLESEQGMSYTEFTYQLLQGYDFVHLFEKEGVNVQIGGSDQWGNITAGTELIRKILQVEGAYGLTFPLLLKSDRTKFGKSEDGAIWLSPSLLSPYKFYQYFFSVPDVDVVRFLKTLTFLDLGEIDELEREMKKLGYAPNTAQRRLAEEVTRFVHGEEGLLEALKATEALMPGAETKLDWKTIEGFVGDVPSCSLSYDEVLNNSLVDLSVSTGLLESKSAARRLLKQGGLYLNNDRVDTEGKRIEAEDIVDGKVLLLSAGKKNKVVVRIS</sequence>
<dbReference type="InterPro" id="IPR002307">
    <property type="entry name" value="Tyr-tRNA-ligase"/>
</dbReference>
<reference evidence="18 19" key="1">
    <citation type="submission" date="2023-12" db="EMBL/GenBank/DDBJ databases">
        <title>A high-quality genome assembly for Dillenia turbinata (Dilleniales).</title>
        <authorList>
            <person name="Chanderbali A."/>
        </authorList>
    </citation>
    <scope>NUCLEOTIDE SEQUENCE [LARGE SCALE GENOMIC DNA]</scope>
    <source>
        <strain evidence="18">LSX21</strain>
        <tissue evidence="18">Leaf</tissue>
    </source>
</reference>
<dbReference type="GO" id="GO:0004831">
    <property type="term" value="F:tyrosine-tRNA ligase activity"/>
    <property type="evidence" value="ECO:0007669"/>
    <property type="project" value="UniProtKB-EC"/>
</dbReference>
<evidence type="ECO:0000313" key="18">
    <source>
        <dbReference type="EMBL" id="KAK6911415.1"/>
    </source>
</evidence>
<evidence type="ECO:0000313" key="19">
    <source>
        <dbReference type="Proteomes" id="UP001370490"/>
    </source>
</evidence>
<dbReference type="GO" id="GO:0005829">
    <property type="term" value="C:cytosol"/>
    <property type="evidence" value="ECO:0007669"/>
    <property type="project" value="TreeGrafter"/>
</dbReference>
<dbReference type="NCBIfam" id="TIGR00234">
    <property type="entry name" value="tyrS"/>
    <property type="match status" value="1"/>
</dbReference>
<evidence type="ECO:0000256" key="15">
    <source>
        <dbReference type="PROSITE-ProRule" id="PRU00182"/>
    </source>
</evidence>
<evidence type="ECO:0000256" key="6">
    <source>
        <dbReference type="ARBA" id="ARBA00022741"/>
    </source>
</evidence>
<keyword evidence="9 16" id="KW-0648">Protein biosynthesis</keyword>
<accession>A0AAN8YSV4</accession>
<dbReference type="Proteomes" id="UP001370490">
    <property type="component" value="Unassembled WGS sequence"/>
</dbReference>
<dbReference type="Gene3D" id="3.40.50.620">
    <property type="entry name" value="HUPs"/>
    <property type="match status" value="1"/>
</dbReference>
<dbReference type="FunFam" id="3.10.290.10:FF:000014">
    <property type="entry name" value="Tyrosine--tRNA ligase"/>
    <property type="match status" value="1"/>
</dbReference>
<dbReference type="GO" id="GO:0009570">
    <property type="term" value="C:chloroplast stroma"/>
    <property type="evidence" value="ECO:0007669"/>
    <property type="project" value="TreeGrafter"/>
</dbReference>